<dbReference type="GO" id="GO:0005634">
    <property type="term" value="C:nucleus"/>
    <property type="evidence" value="ECO:0007669"/>
    <property type="project" value="TreeGrafter"/>
</dbReference>
<proteinExistence type="inferred from homology"/>
<keyword evidence="3" id="KW-0904">Protein phosphatase</keyword>
<dbReference type="GeneID" id="90071289"/>
<dbReference type="RefSeq" id="XP_064850310.1">
    <property type="nucleotide sequence ID" value="XM_064994238.1"/>
</dbReference>
<dbReference type="Pfam" id="PF00149">
    <property type="entry name" value="Metallophos"/>
    <property type="match status" value="1"/>
</dbReference>
<dbReference type="SUPFAM" id="SSF56300">
    <property type="entry name" value="Metallo-dependent phosphatases"/>
    <property type="match status" value="1"/>
</dbReference>
<evidence type="ECO:0000256" key="2">
    <source>
        <dbReference type="ARBA" id="ARBA00022801"/>
    </source>
</evidence>
<dbReference type="EMBL" id="BTFZ01000001">
    <property type="protein sequence ID" value="GMM33310.1"/>
    <property type="molecule type" value="Genomic_DNA"/>
</dbReference>
<comment type="catalytic activity">
    <reaction evidence="6 7">
        <text>O-phospho-L-threonyl-[protein] + H2O = L-threonyl-[protein] + phosphate</text>
        <dbReference type="Rhea" id="RHEA:47004"/>
        <dbReference type="Rhea" id="RHEA-COMP:11060"/>
        <dbReference type="Rhea" id="RHEA-COMP:11605"/>
        <dbReference type="ChEBI" id="CHEBI:15377"/>
        <dbReference type="ChEBI" id="CHEBI:30013"/>
        <dbReference type="ChEBI" id="CHEBI:43474"/>
        <dbReference type="ChEBI" id="CHEBI:61977"/>
        <dbReference type="EC" id="3.1.3.16"/>
    </reaction>
</comment>
<evidence type="ECO:0000256" key="4">
    <source>
        <dbReference type="ARBA" id="ARBA00023211"/>
    </source>
</evidence>
<sequence>MGNNPSRSSVSSSSSCSNESSASGAGVMSAAVGEEDSSKPPPTRYPQPINNKSSQQEQQLNSFKSATTLTCGSAASTKSEVSNFSPAGNDIVVEEDSSLILGSNDESTSTLQDPINFKIQGKPEDASYFNLLAHSFEDGMSFSPKNDGKLNTIMDSLNHKGTSTKTISSQSPVTETRANIDTSRSLPINLANQSFETNPHDISGSAMTDISSVSSDFSNNSMLSTTPNSTNLDANEEHAKLSMMGLPKNYNVNVPVNRSSAVKQPKIKNSNTEQQPSGNIEKLYNPKYNRKVMNHYENDIDSIIEKLIEIGLSKSYSNSSLVVSKREVNYIIAKSKEIFLRQPTLLELSSPIKVVGDLHGQFNDLLRILKLSGFPPHSNYLFLGDYVDRGKQSLETILLLLCFKIKYPNNFFMLRGNHESGNISKIYGFYDECKRRIGSVKIWKSFVDVFNVLPIAAIIGEKIFCVHGGLSPVLKNMKQINKIKRPTDIPEVGLLSDLLWSDPNSKTSDWSPNDRGISYFFSKKNVNEFLNKFQFDLIVRGHMVVEDGYEFFNKKKLVTVFSAPNYCGEFNNWGAVMSIDKNLLCSFELLKPIDLKKSKNTNAMSGHNHKSKHKR</sequence>
<dbReference type="InterPro" id="IPR006186">
    <property type="entry name" value="Ser/Thr-sp_prot-phosphatase"/>
</dbReference>
<keyword evidence="1" id="KW-0479">Metal-binding</keyword>
<name>A0AAV5QED2_9ASCO</name>
<feature type="domain" description="Serine/threonine specific protein phosphatases" evidence="9">
    <location>
        <begin position="414"/>
        <end position="419"/>
    </location>
</feature>
<evidence type="ECO:0000313" key="11">
    <source>
        <dbReference type="Proteomes" id="UP001360560"/>
    </source>
</evidence>
<feature type="compositionally biased region" description="Polar residues" evidence="8">
    <location>
        <begin position="48"/>
        <end position="62"/>
    </location>
</feature>
<organism evidence="10 11">
    <name type="scientific">Saccharomycopsis crataegensis</name>
    <dbReference type="NCBI Taxonomy" id="43959"/>
    <lineage>
        <taxon>Eukaryota</taxon>
        <taxon>Fungi</taxon>
        <taxon>Dikarya</taxon>
        <taxon>Ascomycota</taxon>
        <taxon>Saccharomycotina</taxon>
        <taxon>Saccharomycetes</taxon>
        <taxon>Saccharomycopsidaceae</taxon>
        <taxon>Saccharomycopsis</taxon>
    </lineage>
</organism>
<dbReference type="InterPro" id="IPR004843">
    <property type="entry name" value="Calcineurin-like_PHP"/>
</dbReference>
<dbReference type="SMART" id="SM00156">
    <property type="entry name" value="PP2Ac"/>
    <property type="match status" value="1"/>
</dbReference>
<evidence type="ECO:0000256" key="3">
    <source>
        <dbReference type="ARBA" id="ARBA00022912"/>
    </source>
</evidence>
<keyword evidence="4" id="KW-0464">Manganese</keyword>
<dbReference type="InterPro" id="IPR050341">
    <property type="entry name" value="PP1_catalytic_subunit"/>
</dbReference>
<dbReference type="AlphaFoldDB" id="A0AAV5QED2"/>
<gene>
    <name evidence="10" type="ORF">DASC09_006350</name>
</gene>
<dbReference type="InterPro" id="IPR031675">
    <property type="entry name" value="STPPase_N"/>
</dbReference>
<feature type="region of interest" description="Disordered" evidence="8">
    <location>
        <begin position="1"/>
        <end position="62"/>
    </location>
</feature>
<dbReference type="EC" id="3.1.3.16" evidence="7"/>
<keyword evidence="11" id="KW-1185">Reference proteome</keyword>
<evidence type="ECO:0000256" key="5">
    <source>
        <dbReference type="ARBA" id="ARBA00047761"/>
    </source>
</evidence>
<dbReference type="PRINTS" id="PR00114">
    <property type="entry name" value="STPHPHTASE"/>
</dbReference>
<feature type="compositionally biased region" description="Low complexity" evidence="8">
    <location>
        <begin position="1"/>
        <end position="32"/>
    </location>
</feature>
<reference evidence="10 11" key="1">
    <citation type="journal article" date="2023" name="Elife">
        <title>Identification of key yeast species and microbe-microbe interactions impacting larval growth of Drosophila in the wild.</title>
        <authorList>
            <person name="Mure A."/>
            <person name="Sugiura Y."/>
            <person name="Maeda R."/>
            <person name="Honda K."/>
            <person name="Sakurai N."/>
            <person name="Takahashi Y."/>
            <person name="Watada M."/>
            <person name="Katoh T."/>
            <person name="Gotoh A."/>
            <person name="Gotoh Y."/>
            <person name="Taniguchi I."/>
            <person name="Nakamura K."/>
            <person name="Hayashi T."/>
            <person name="Katayama T."/>
            <person name="Uemura T."/>
            <person name="Hattori Y."/>
        </authorList>
    </citation>
    <scope>NUCLEOTIDE SEQUENCE [LARGE SCALE GENOMIC DNA]</scope>
    <source>
        <strain evidence="10 11">SC-9</strain>
    </source>
</reference>
<evidence type="ECO:0000259" key="9">
    <source>
        <dbReference type="PROSITE" id="PS00125"/>
    </source>
</evidence>
<comment type="similarity">
    <text evidence="7">Belongs to the PPP phosphatase family.</text>
</comment>
<dbReference type="Gene3D" id="3.60.21.10">
    <property type="match status" value="1"/>
</dbReference>
<dbReference type="GO" id="GO:0005737">
    <property type="term" value="C:cytoplasm"/>
    <property type="evidence" value="ECO:0007669"/>
    <property type="project" value="TreeGrafter"/>
</dbReference>
<evidence type="ECO:0000256" key="8">
    <source>
        <dbReference type="SAM" id="MobiDB-lite"/>
    </source>
</evidence>
<dbReference type="PANTHER" id="PTHR11668:SF423">
    <property type="entry name" value="SERINE_THREONINE-PROTEIN PHOSPHATASE PPQ"/>
    <property type="match status" value="1"/>
</dbReference>
<comment type="caution">
    <text evidence="10">The sequence shown here is derived from an EMBL/GenBank/DDBJ whole genome shotgun (WGS) entry which is preliminary data.</text>
</comment>
<comment type="catalytic activity">
    <reaction evidence="5">
        <text>O-phospho-L-seryl-[protein] + H2O = L-seryl-[protein] + phosphate</text>
        <dbReference type="Rhea" id="RHEA:20629"/>
        <dbReference type="Rhea" id="RHEA-COMP:9863"/>
        <dbReference type="Rhea" id="RHEA-COMP:11604"/>
        <dbReference type="ChEBI" id="CHEBI:15377"/>
        <dbReference type="ChEBI" id="CHEBI:29999"/>
        <dbReference type="ChEBI" id="CHEBI:43474"/>
        <dbReference type="ChEBI" id="CHEBI:83421"/>
        <dbReference type="EC" id="3.1.3.16"/>
    </reaction>
</comment>
<dbReference type="PANTHER" id="PTHR11668">
    <property type="entry name" value="SERINE/THREONINE PROTEIN PHOSPHATASE"/>
    <property type="match status" value="1"/>
</dbReference>
<evidence type="ECO:0000256" key="7">
    <source>
        <dbReference type="RuleBase" id="RU004273"/>
    </source>
</evidence>
<keyword evidence="2 7" id="KW-0378">Hydrolase</keyword>
<dbReference type="InterPro" id="IPR029052">
    <property type="entry name" value="Metallo-depent_PP-like"/>
</dbReference>
<dbReference type="Pfam" id="PF16891">
    <property type="entry name" value="STPPase_N"/>
    <property type="match status" value="1"/>
</dbReference>
<evidence type="ECO:0000313" key="10">
    <source>
        <dbReference type="EMBL" id="GMM33310.1"/>
    </source>
</evidence>
<evidence type="ECO:0000256" key="1">
    <source>
        <dbReference type="ARBA" id="ARBA00022723"/>
    </source>
</evidence>
<dbReference type="PROSITE" id="PS00125">
    <property type="entry name" value="SER_THR_PHOSPHATASE"/>
    <property type="match status" value="1"/>
</dbReference>
<dbReference type="GO" id="GO:0007346">
    <property type="term" value="P:regulation of mitotic cell cycle"/>
    <property type="evidence" value="ECO:0007669"/>
    <property type="project" value="TreeGrafter"/>
</dbReference>
<protein>
    <recommendedName>
        <fullName evidence="7">Serine/threonine-protein phosphatase</fullName>
        <ecNumber evidence="7">3.1.3.16</ecNumber>
    </recommendedName>
</protein>
<dbReference type="GO" id="GO:0007059">
    <property type="term" value="P:chromosome segregation"/>
    <property type="evidence" value="ECO:0007669"/>
    <property type="project" value="TreeGrafter"/>
</dbReference>
<accession>A0AAV5QED2</accession>
<dbReference type="GO" id="GO:0046872">
    <property type="term" value="F:metal ion binding"/>
    <property type="evidence" value="ECO:0007669"/>
    <property type="project" value="UniProtKB-KW"/>
</dbReference>
<dbReference type="Proteomes" id="UP001360560">
    <property type="component" value="Unassembled WGS sequence"/>
</dbReference>
<dbReference type="FunFam" id="3.60.21.10:FF:000026">
    <property type="entry name" value="Serine/threonine-protein phosphatase"/>
    <property type="match status" value="1"/>
</dbReference>
<evidence type="ECO:0000256" key="6">
    <source>
        <dbReference type="ARBA" id="ARBA00048336"/>
    </source>
</evidence>
<dbReference type="GO" id="GO:0004722">
    <property type="term" value="F:protein serine/threonine phosphatase activity"/>
    <property type="evidence" value="ECO:0007669"/>
    <property type="project" value="UniProtKB-EC"/>
</dbReference>